<evidence type="ECO:0000313" key="1">
    <source>
        <dbReference type="EMBL" id="QIM52660.1"/>
    </source>
</evidence>
<keyword evidence="2" id="KW-1185">Reference proteome</keyword>
<dbReference type="RefSeq" id="WP_166227262.1">
    <property type="nucleotide sequence ID" value="NZ_CP049989.1"/>
</dbReference>
<sequence>MNRTTTASPPTQALLLGHLMHRPGSPRLQALVEDVTLDLDHQSSATQVQVHADLCAQLVADRDPASRTEGLLLDLMIALDPGLARHARCSAMFGQLQQALAQYEASSWIEAGPALAALPAAGQPWSLSEWHLLNGLCEMRRRERLTPAQASTVIDRVADLLRHLLAIAPPNAAVHPVSVVHERAGDAVLEAFTRLAVADQIRLLRTQPHAAACAFIAHLAQHGGQTRLDPHRPLEALIEAGKGELDEATLAVLRSWLNILG</sequence>
<name>A0A6G8II77_9BURK</name>
<reference evidence="1 2" key="1">
    <citation type="submission" date="2020-03" db="EMBL/GenBank/DDBJ databases">
        <title>Hydrogenophaga sp. nov. isolated from cyanobacterial mat.</title>
        <authorList>
            <person name="Thorat V."/>
            <person name="Kirdat K."/>
            <person name="Tiwarekar B."/>
            <person name="Costa E.D."/>
            <person name="Yadav A."/>
        </authorList>
    </citation>
    <scope>NUCLEOTIDE SEQUENCE [LARGE SCALE GENOMIC DNA]</scope>
    <source>
        <strain evidence="1 2">BA0156</strain>
    </source>
</reference>
<dbReference type="KEGG" id="hcz:G9Q37_11110"/>
<proteinExistence type="predicted"/>
<dbReference type="EMBL" id="CP049989">
    <property type="protein sequence ID" value="QIM52660.1"/>
    <property type="molecule type" value="Genomic_DNA"/>
</dbReference>
<gene>
    <name evidence="1" type="ORF">G9Q37_11110</name>
</gene>
<dbReference type="AlphaFoldDB" id="A0A6G8II77"/>
<protein>
    <submittedName>
        <fullName evidence="1">Uncharacterized protein</fullName>
    </submittedName>
</protein>
<dbReference type="Proteomes" id="UP000503162">
    <property type="component" value="Chromosome"/>
</dbReference>
<accession>A0A6G8II77</accession>
<organism evidence="1 2">
    <name type="scientific">Hydrogenophaga crocea</name>
    <dbReference type="NCBI Taxonomy" id="2716225"/>
    <lineage>
        <taxon>Bacteria</taxon>
        <taxon>Pseudomonadati</taxon>
        <taxon>Pseudomonadota</taxon>
        <taxon>Betaproteobacteria</taxon>
        <taxon>Burkholderiales</taxon>
        <taxon>Comamonadaceae</taxon>
        <taxon>Hydrogenophaga</taxon>
    </lineage>
</organism>
<evidence type="ECO:0000313" key="2">
    <source>
        <dbReference type="Proteomes" id="UP000503162"/>
    </source>
</evidence>